<dbReference type="EMBL" id="QXFT01000098">
    <property type="protein sequence ID" value="KAE9355219.1"/>
    <property type="molecule type" value="Genomic_DNA"/>
</dbReference>
<evidence type="ECO:0000313" key="4">
    <source>
        <dbReference type="EMBL" id="KAE9050116.1"/>
    </source>
</evidence>
<dbReference type="Proteomes" id="UP000434957">
    <property type="component" value="Unassembled WGS sequence"/>
</dbReference>
<dbReference type="AlphaFoldDB" id="A0A6A4G751"/>
<dbReference type="EMBL" id="QXFU01000600">
    <property type="protein sequence ID" value="KAE9027940.1"/>
    <property type="molecule type" value="Genomic_DNA"/>
</dbReference>
<dbReference type="GO" id="GO:0031222">
    <property type="term" value="P:arabinan catabolic process"/>
    <property type="evidence" value="ECO:0007669"/>
    <property type="project" value="TreeGrafter"/>
</dbReference>
<dbReference type="PANTHER" id="PTHR42721">
    <property type="entry name" value="SUGAR HYDROLASE-RELATED"/>
    <property type="match status" value="1"/>
</dbReference>
<evidence type="ECO:0000256" key="2">
    <source>
        <dbReference type="SAM" id="SignalP"/>
    </source>
</evidence>
<dbReference type="Proteomes" id="UP000435112">
    <property type="component" value="Unassembled WGS sequence"/>
</dbReference>
<gene>
    <name evidence="4" type="ORF">PR001_g2684</name>
    <name evidence="3" type="ORF">PR002_g10534</name>
    <name evidence="5" type="ORF">PR003_g2943</name>
</gene>
<evidence type="ECO:0000313" key="3">
    <source>
        <dbReference type="EMBL" id="KAE9027940.1"/>
    </source>
</evidence>
<dbReference type="GO" id="GO:0045493">
    <property type="term" value="P:xylan catabolic process"/>
    <property type="evidence" value="ECO:0007669"/>
    <property type="project" value="InterPro"/>
</dbReference>
<dbReference type="OrthoDB" id="408728at2759"/>
<sequence>MRALLLLLTVSSCVAVPVDAEIPRACVGRADQELPFCNTSLSTADRVEDLLSRLPLQEKATLLTARASPRGSVSSIGLPEYNWGANCVHGVQSTCGTNCPT</sequence>
<dbReference type="PANTHER" id="PTHR42721:SF41">
    <property type="entry name" value="GLYCOSIDE HYDROLASE FAMILY 3 C-TERMINAL DOMAIN-CONTAINING PROTEIN"/>
    <property type="match status" value="1"/>
</dbReference>
<feature type="signal peptide" evidence="2">
    <location>
        <begin position="1"/>
        <end position="20"/>
    </location>
</feature>
<protein>
    <submittedName>
        <fullName evidence="5">Uncharacterized protein</fullName>
    </submittedName>
</protein>
<feature type="chain" id="PRO_5036167784" evidence="2">
    <location>
        <begin position="21"/>
        <end position="101"/>
    </location>
</feature>
<dbReference type="Proteomes" id="UP000429607">
    <property type="component" value="Unassembled WGS sequence"/>
</dbReference>
<dbReference type="GO" id="GO:0009044">
    <property type="term" value="F:xylan 1,4-beta-xylosidase activity"/>
    <property type="evidence" value="ECO:0007669"/>
    <property type="project" value="InterPro"/>
</dbReference>
<keyword evidence="2" id="KW-0732">Signal</keyword>
<dbReference type="Gene3D" id="3.20.20.300">
    <property type="entry name" value="Glycoside hydrolase, family 3, N-terminal domain"/>
    <property type="match status" value="1"/>
</dbReference>
<dbReference type="EMBL" id="QXFV01000094">
    <property type="protein sequence ID" value="KAE9050116.1"/>
    <property type="molecule type" value="Genomic_DNA"/>
</dbReference>
<feature type="non-terminal residue" evidence="5">
    <location>
        <position position="101"/>
    </location>
</feature>
<evidence type="ECO:0000256" key="1">
    <source>
        <dbReference type="ARBA" id="ARBA00022801"/>
    </source>
</evidence>
<evidence type="ECO:0000313" key="5">
    <source>
        <dbReference type="EMBL" id="KAE9355219.1"/>
    </source>
</evidence>
<dbReference type="InterPro" id="IPR036962">
    <property type="entry name" value="Glyco_hydro_3_N_sf"/>
</dbReference>
<dbReference type="InterPro" id="IPR017853">
    <property type="entry name" value="GH"/>
</dbReference>
<accession>A0A6A4G751</accession>
<proteinExistence type="predicted"/>
<comment type="caution">
    <text evidence="5">The sequence shown here is derived from an EMBL/GenBank/DDBJ whole genome shotgun (WGS) entry which is preliminary data.</text>
</comment>
<keyword evidence="7" id="KW-1185">Reference proteome</keyword>
<name>A0A6A4G751_9STRA</name>
<reference evidence="5 7" key="1">
    <citation type="submission" date="2018-08" db="EMBL/GenBank/DDBJ databases">
        <title>Genomic investigation of the strawberry pathogen Phytophthora fragariae indicates pathogenicity is determined by transcriptional variation in three key races.</title>
        <authorList>
            <person name="Adams T.M."/>
            <person name="Armitage A.D."/>
            <person name="Sobczyk M.K."/>
            <person name="Bates H.J."/>
            <person name="Dunwell J.M."/>
            <person name="Nellist C.F."/>
            <person name="Harrison R.J."/>
        </authorList>
    </citation>
    <scope>NUCLEOTIDE SEQUENCE [LARGE SCALE GENOMIC DNA]</scope>
    <source>
        <strain evidence="4 6">SCRP249</strain>
        <strain evidence="3 8">SCRP324</strain>
        <strain evidence="5 7">SCRP333</strain>
    </source>
</reference>
<dbReference type="InterPro" id="IPR044993">
    <property type="entry name" value="BXL"/>
</dbReference>
<dbReference type="GO" id="GO:0046556">
    <property type="term" value="F:alpha-L-arabinofuranosidase activity"/>
    <property type="evidence" value="ECO:0007669"/>
    <property type="project" value="TreeGrafter"/>
</dbReference>
<evidence type="ECO:0000313" key="8">
    <source>
        <dbReference type="Proteomes" id="UP000435112"/>
    </source>
</evidence>
<evidence type="ECO:0000313" key="6">
    <source>
        <dbReference type="Proteomes" id="UP000429607"/>
    </source>
</evidence>
<evidence type="ECO:0000313" key="7">
    <source>
        <dbReference type="Proteomes" id="UP000434957"/>
    </source>
</evidence>
<keyword evidence="1" id="KW-0378">Hydrolase</keyword>
<organism evidence="5 7">
    <name type="scientific">Phytophthora rubi</name>
    <dbReference type="NCBI Taxonomy" id="129364"/>
    <lineage>
        <taxon>Eukaryota</taxon>
        <taxon>Sar</taxon>
        <taxon>Stramenopiles</taxon>
        <taxon>Oomycota</taxon>
        <taxon>Peronosporomycetes</taxon>
        <taxon>Peronosporales</taxon>
        <taxon>Peronosporaceae</taxon>
        <taxon>Phytophthora</taxon>
    </lineage>
</organism>
<dbReference type="SUPFAM" id="SSF51445">
    <property type="entry name" value="(Trans)glycosidases"/>
    <property type="match status" value="1"/>
</dbReference>